<keyword evidence="1" id="KW-0812">Transmembrane</keyword>
<keyword evidence="1" id="KW-0472">Membrane</keyword>
<comment type="caution">
    <text evidence="2">The sequence shown here is derived from an EMBL/GenBank/DDBJ whole genome shotgun (WGS) entry which is preliminary data.</text>
</comment>
<evidence type="ECO:0000256" key="1">
    <source>
        <dbReference type="SAM" id="Phobius"/>
    </source>
</evidence>
<evidence type="ECO:0008006" key="5">
    <source>
        <dbReference type="Google" id="ProtNLM"/>
    </source>
</evidence>
<gene>
    <name evidence="2" type="ORF">GCM10025864_00550</name>
    <name evidence="3" type="ORF">GCM10025864_44610</name>
</gene>
<organism evidence="2 4">
    <name type="scientific">Luteimicrobium album</name>
    <dbReference type="NCBI Taxonomy" id="1054550"/>
    <lineage>
        <taxon>Bacteria</taxon>
        <taxon>Bacillati</taxon>
        <taxon>Actinomycetota</taxon>
        <taxon>Actinomycetes</taxon>
        <taxon>Micrococcales</taxon>
        <taxon>Luteimicrobium</taxon>
    </lineage>
</organism>
<keyword evidence="4" id="KW-1185">Reference proteome</keyword>
<dbReference type="EMBL" id="BSUK01000001">
    <property type="protein sequence ID" value="GMA26702.1"/>
    <property type="molecule type" value="Genomic_DNA"/>
</dbReference>
<dbReference type="EMBL" id="BSUK01000001">
    <property type="protein sequence ID" value="GMA22296.1"/>
    <property type="molecule type" value="Genomic_DNA"/>
</dbReference>
<reference evidence="2" key="1">
    <citation type="journal article" date="2014" name="Int. J. Syst. Evol. Microbiol.">
        <title>Complete genome of a new Firmicutes species belonging to the dominant human colonic microbiota ('Ruminococcus bicirculans') reveals two chromosomes and a selective capacity to utilize plant glucans.</title>
        <authorList>
            <consortium name="NISC Comparative Sequencing Program"/>
            <person name="Wegmann U."/>
            <person name="Louis P."/>
            <person name="Goesmann A."/>
            <person name="Henrissat B."/>
            <person name="Duncan S.H."/>
            <person name="Flint H.J."/>
        </authorList>
    </citation>
    <scope>NUCLEOTIDE SEQUENCE</scope>
    <source>
        <strain evidence="2">NBRC 106348</strain>
    </source>
</reference>
<accession>A0ABQ6HV09</accession>
<dbReference type="RefSeq" id="WP_284291212.1">
    <property type="nucleotide sequence ID" value="NZ_BSUK01000001.1"/>
</dbReference>
<sequence>MHLVVTLWAEFADDTAAPAPTGHDWLIATIGSVVITAIVAPVLARLLNRRTHRELRHHGEVLAEIREQQSRAEQTSETIRAQVQNDHDRNLRDDVDHLTDAVERVAKAAAQNAGAQRRTARTLSRVEAAVTEVAERLDEHLTRD</sequence>
<proteinExistence type="predicted"/>
<evidence type="ECO:0000313" key="2">
    <source>
        <dbReference type="EMBL" id="GMA22296.1"/>
    </source>
</evidence>
<dbReference type="Proteomes" id="UP001157091">
    <property type="component" value="Unassembled WGS sequence"/>
</dbReference>
<feature type="transmembrane region" description="Helical" evidence="1">
    <location>
        <begin position="25"/>
        <end position="47"/>
    </location>
</feature>
<reference evidence="2" key="3">
    <citation type="submission" date="2023-02" db="EMBL/GenBank/DDBJ databases">
        <authorList>
            <person name="Sun Q."/>
            <person name="Mori K."/>
        </authorList>
    </citation>
    <scope>NUCLEOTIDE SEQUENCE</scope>
    <source>
        <strain evidence="2">NBRC 106348</strain>
    </source>
</reference>
<evidence type="ECO:0000313" key="4">
    <source>
        <dbReference type="Proteomes" id="UP001157091"/>
    </source>
</evidence>
<reference evidence="4" key="2">
    <citation type="journal article" date="2019" name="Int. J. Syst. Evol. Microbiol.">
        <title>The Global Catalogue of Microorganisms (GCM) 10K type strain sequencing project: providing services to taxonomists for standard genome sequencing and annotation.</title>
        <authorList>
            <consortium name="The Broad Institute Genomics Platform"/>
            <consortium name="The Broad Institute Genome Sequencing Center for Infectious Disease"/>
            <person name="Wu L."/>
            <person name="Ma J."/>
        </authorList>
    </citation>
    <scope>NUCLEOTIDE SEQUENCE [LARGE SCALE GENOMIC DNA]</scope>
    <source>
        <strain evidence="4">NBRC 106348</strain>
    </source>
</reference>
<evidence type="ECO:0000313" key="3">
    <source>
        <dbReference type="EMBL" id="GMA26702.1"/>
    </source>
</evidence>
<name>A0ABQ6HV09_9MICO</name>
<protein>
    <recommendedName>
        <fullName evidence="5">DUF2746 domain-containing protein</fullName>
    </recommendedName>
</protein>
<keyword evidence="1" id="KW-1133">Transmembrane helix</keyword>